<keyword evidence="3" id="KW-1185">Reference proteome</keyword>
<feature type="compositionally biased region" description="Polar residues" evidence="1">
    <location>
        <begin position="1"/>
        <end position="16"/>
    </location>
</feature>
<sequence>MNSEKATGSKAPNNKLTPGRKEVAGTFFKARALFSPGTASYYKPRRNANATNQLKKKLKQITNAIKFTTKRRAPNRESVRRSRDLHETKLDAQDINNNGTKTEICDHPDAIVNESSHKTSRPMPSTPGIQKWLLNDVKINRILANTASSTHTHEQKKLATLNYPRFLKYQKSPKASITYLITKLMMGQI</sequence>
<dbReference type="VEuPathDB" id="VectorBase:GAUT020489"/>
<evidence type="ECO:0000313" key="3">
    <source>
        <dbReference type="Proteomes" id="UP000078200"/>
    </source>
</evidence>
<name>A0A1A9UZ64_GLOAU</name>
<organism evidence="2 3">
    <name type="scientific">Glossina austeni</name>
    <name type="common">Savannah tsetse fly</name>
    <dbReference type="NCBI Taxonomy" id="7395"/>
    <lineage>
        <taxon>Eukaryota</taxon>
        <taxon>Metazoa</taxon>
        <taxon>Ecdysozoa</taxon>
        <taxon>Arthropoda</taxon>
        <taxon>Hexapoda</taxon>
        <taxon>Insecta</taxon>
        <taxon>Pterygota</taxon>
        <taxon>Neoptera</taxon>
        <taxon>Endopterygota</taxon>
        <taxon>Diptera</taxon>
        <taxon>Brachycera</taxon>
        <taxon>Muscomorpha</taxon>
        <taxon>Hippoboscoidea</taxon>
        <taxon>Glossinidae</taxon>
        <taxon>Glossina</taxon>
    </lineage>
</organism>
<dbReference type="EnsemblMetazoa" id="GAUT020489-RA">
    <property type="protein sequence ID" value="GAUT020489-PA"/>
    <property type="gene ID" value="GAUT020489"/>
</dbReference>
<reference evidence="2" key="1">
    <citation type="submission" date="2020-05" db="UniProtKB">
        <authorList>
            <consortium name="EnsemblMetazoa"/>
        </authorList>
    </citation>
    <scope>IDENTIFICATION</scope>
    <source>
        <strain evidence="2">TTRI</strain>
    </source>
</reference>
<accession>A0A1A9UZ64</accession>
<evidence type="ECO:0000256" key="1">
    <source>
        <dbReference type="SAM" id="MobiDB-lite"/>
    </source>
</evidence>
<dbReference type="Proteomes" id="UP000078200">
    <property type="component" value="Unassembled WGS sequence"/>
</dbReference>
<proteinExistence type="predicted"/>
<evidence type="ECO:0000313" key="2">
    <source>
        <dbReference type="EnsemblMetazoa" id="GAUT020489-PA"/>
    </source>
</evidence>
<feature type="region of interest" description="Disordered" evidence="1">
    <location>
        <begin position="1"/>
        <end position="22"/>
    </location>
</feature>
<protein>
    <submittedName>
        <fullName evidence="2">Uncharacterized protein</fullName>
    </submittedName>
</protein>
<dbReference type="AlphaFoldDB" id="A0A1A9UZ64"/>